<protein>
    <submittedName>
        <fullName evidence="1">Uncharacterized protein</fullName>
    </submittedName>
</protein>
<evidence type="ECO:0000313" key="1">
    <source>
        <dbReference type="EMBL" id="MDU0342433.1"/>
    </source>
</evidence>
<gene>
    <name evidence="1" type="ORF">RKE40_21255</name>
</gene>
<name>A0ABU3SCB4_9HYPH</name>
<dbReference type="RefSeq" id="WP_316020206.1">
    <property type="nucleotide sequence ID" value="NZ_JAWDID010000040.1"/>
</dbReference>
<dbReference type="Proteomes" id="UP001254257">
    <property type="component" value="Unassembled WGS sequence"/>
</dbReference>
<keyword evidence="2" id="KW-1185">Reference proteome</keyword>
<organism evidence="1 2">
    <name type="scientific">Bosea rubneri</name>
    <dbReference type="NCBI Taxonomy" id="3075434"/>
    <lineage>
        <taxon>Bacteria</taxon>
        <taxon>Pseudomonadati</taxon>
        <taxon>Pseudomonadota</taxon>
        <taxon>Alphaproteobacteria</taxon>
        <taxon>Hyphomicrobiales</taxon>
        <taxon>Boseaceae</taxon>
        <taxon>Bosea</taxon>
    </lineage>
</organism>
<proteinExistence type="predicted"/>
<reference evidence="1 2" key="1">
    <citation type="submission" date="2023-09" db="EMBL/GenBank/DDBJ databases">
        <title>Whole genome shotgun sequencing (WGS) of Bosea sp. ZW T0_25, isolated from stored onions (Allium cepa).</title>
        <authorList>
            <person name="Stoll D.A."/>
            <person name="Huch M."/>
        </authorList>
    </citation>
    <scope>NUCLEOTIDE SEQUENCE [LARGE SCALE GENOMIC DNA]</scope>
    <source>
        <strain evidence="1 2">ZW T0_25</strain>
    </source>
</reference>
<dbReference type="EMBL" id="JAWDID010000040">
    <property type="protein sequence ID" value="MDU0342433.1"/>
    <property type="molecule type" value="Genomic_DNA"/>
</dbReference>
<evidence type="ECO:0000313" key="2">
    <source>
        <dbReference type="Proteomes" id="UP001254257"/>
    </source>
</evidence>
<sequence>MDTDPADKDRVTQVLKKHLELAQEQLDMAERGVLLSIDGAPEGINLTREALAIRVEQLQGALDRQQGRG</sequence>
<comment type="caution">
    <text evidence="1">The sequence shown here is derived from an EMBL/GenBank/DDBJ whole genome shotgun (WGS) entry which is preliminary data.</text>
</comment>
<accession>A0ABU3SCB4</accession>